<dbReference type="PANTHER" id="PTHR31306">
    <property type="entry name" value="ALPHA-1,6-MANNOSYLTRANSFERASE MNN11-RELATED"/>
    <property type="match status" value="1"/>
</dbReference>
<gene>
    <name evidence="4" type="ORF">ASPSYDRAFT_43333</name>
</gene>
<protein>
    <recommendedName>
        <fullName evidence="6">Galactosyl transferase GMA12/MNN10 family protein</fullName>
    </recommendedName>
</protein>
<dbReference type="OrthoDB" id="407658at2759"/>
<keyword evidence="5" id="KW-1185">Reference proteome</keyword>
<dbReference type="STRING" id="1036612.A0A1L9TPM3"/>
<evidence type="ECO:0008006" key="6">
    <source>
        <dbReference type="Google" id="ProtNLM"/>
    </source>
</evidence>
<evidence type="ECO:0000256" key="1">
    <source>
        <dbReference type="ARBA" id="ARBA00005664"/>
    </source>
</evidence>
<proteinExistence type="inferred from homology"/>
<evidence type="ECO:0000256" key="2">
    <source>
        <dbReference type="ARBA" id="ARBA00022676"/>
    </source>
</evidence>
<dbReference type="VEuPathDB" id="FungiDB:ASPSYDRAFT_43333"/>
<dbReference type="PANTHER" id="PTHR31306:SF8">
    <property type="entry name" value="GLYCOSYLTRANSFERASE FAMILY 34 PROTEIN"/>
    <property type="match status" value="1"/>
</dbReference>
<dbReference type="AlphaFoldDB" id="A0A1L9TPM3"/>
<evidence type="ECO:0000256" key="3">
    <source>
        <dbReference type="ARBA" id="ARBA00022679"/>
    </source>
</evidence>
<dbReference type="Proteomes" id="UP000184356">
    <property type="component" value="Unassembled WGS sequence"/>
</dbReference>
<keyword evidence="3" id="KW-0808">Transferase</keyword>
<organism evidence="4 5">
    <name type="scientific">Aspergillus sydowii CBS 593.65</name>
    <dbReference type="NCBI Taxonomy" id="1036612"/>
    <lineage>
        <taxon>Eukaryota</taxon>
        <taxon>Fungi</taxon>
        <taxon>Dikarya</taxon>
        <taxon>Ascomycota</taxon>
        <taxon>Pezizomycotina</taxon>
        <taxon>Eurotiomycetes</taxon>
        <taxon>Eurotiomycetidae</taxon>
        <taxon>Eurotiales</taxon>
        <taxon>Aspergillaceae</taxon>
        <taxon>Aspergillus</taxon>
        <taxon>Aspergillus subgen. Nidulantes</taxon>
    </lineage>
</organism>
<comment type="similarity">
    <text evidence="1">Belongs to the glycosyltransferase 34 family.</text>
</comment>
<dbReference type="Pfam" id="PF05637">
    <property type="entry name" value="Glyco_transf_34"/>
    <property type="match status" value="2"/>
</dbReference>
<dbReference type="GO" id="GO:0000139">
    <property type="term" value="C:Golgi membrane"/>
    <property type="evidence" value="ECO:0007669"/>
    <property type="project" value="TreeGrafter"/>
</dbReference>
<keyword evidence="2" id="KW-0328">Glycosyltransferase</keyword>
<dbReference type="GeneID" id="63762695"/>
<dbReference type="GO" id="GO:0006487">
    <property type="term" value="P:protein N-linked glycosylation"/>
    <property type="evidence" value="ECO:0007669"/>
    <property type="project" value="TreeGrafter"/>
</dbReference>
<evidence type="ECO:0000313" key="5">
    <source>
        <dbReference type="Proteomes" id="UP000184356"/>
    </source>
</evidence>
<sequence length="329" mass="38219">MRRTPRISDFARPFNLFPMNRPRGPLRLKPVVQVIIALLGLFSLLNLFAKYPDVQSNDAPRPTVGKVMMIYGDNPVYQRAVETHRNHCDRWGYPLFLLQRDIIDGVWNKLAYLSSLITQELEKPEDERLEWLFWIDSDSVVMNPNMKLETFLPPPHLSDIHLVLTQDWNGMNAGAFPIRVHPWSVKLLSAAIALPIMNPDIELFWAEQSALVHVLQREYFAQSAVYVPLRWFNAYMRSPDGESLNPDSVEDLQVHPGDLLVHFPGTPRENFNNTLSPYLAIAAEHRSDWELPVEQTVYPAETAEFWRNYAMERGIEWPDVHYIEEPLYE</sequence>
<reference evidence="5" key="1">
    <citation type="journal article" date="2017" name="Genome Biol.">
        <title>Comparative genomics reveals high biological diversity and specific adaptations in the industrially and medically important fungal genus Aspergillus.</title>
        <authorList>
            <person name="de Vries R.P."/>
            <person name="Riley R."/>
            <person name="Wiebenga A."/>
            <person name="Aguilar-Osorio G."/>
            <person name="Amillis S."/>
            <person name="Uchima C.A."/>
            <person name="Anderluh G."/>
            <person name="Asadollahi M."/>
            <person name="Askin M."/>
            <person name="Barry K."/>
            <person name="Battaglia E."/>
            <person name="Bayram O."/>
            <person name="Benocci T."/>
            <person name="Braus-Stromeyer S.A."/>
            <person name="Caldana C."/>
            <person name="Canovas D."/>
            <person name="Cerqueira G.C."/>
            <person name="Chen F."/>
            <person name="Chen W."/>
            <person name="Choi C."/>
            <person name="Clum A."/>
            <person name="Dos Santos R.A."/>
            <person name="Damasio A.R."/>
            <person name="Diallinas G."/>
            <person name="Emri T."/>
            <person name="Fekete E."/>
            <person name="Flipphi M."/>
            <person name="Freyberg S."/>
            <person name="Gallo A."/>
            <person name="Gournas C."/>
            <person name="Habgood R."/>
            <person name="Hainaut M."/>
            <person name="Harispe M.L."/>
            <person name="Henrissat B."/>
            <person name="Hilden K.S."/>
            <person name="Hope R."/>
            <person name="Hossain A."/>
            <person name="Karabika E."/>
            <person name="Karaffa L."/>
            <person name="Karanyi Z."/>
            <person name="Krasevec N."/>
            <person name="Kuo A."/>
            <person name="Kusch H."/>
            <person name="LaButti K."/>
            <person name="Lagendijk E.L."/>
            <person name="Lapidus A."/>
            <person name="Levasseur A."/>
            <person name="Lindquist E."/>
            <person name="Lipzen A."/>
            <person name="Logrieco A.F."/>
            <person name="MacCabe A."/>
            <person name="Maekelae M.R."/>
            <person name="Malavazi I."/>
            <person name="Melin P."/>
            <person name="Meyer V."/>
            <person name="Mielnichuk N."/>
            <person name="Miskei M."/>
            <person name="Molnar A.P."/>
            <person name="Mule G."/>
            <person name="Ngan C.Y."/>
            <person name="Orejas M."/>
            <person name="Orosz E."/>
            <person name="Ouedraogo J.P."/>
            <person name="Overkamp K.M."/>
            <person name="Park H.-S."/>
            <person name="Perrone G."/>
            <person name="Piumi F."/>
            <person name="Punt P.J."/>
            <person name="Ram A.F."/>
            <person name="Ramon A."/>
            <person name="Rauscher S."/>
            <person name="Record E."/>
            <person name="Riano-Pachon D.M."/>
            <person name="Robert V."/>
            <person name="Roehrig J."/>
            <person name="Ruller R."/>
            <person name="Salamov A."/>
            <person name="Salih N.S."/>
            <person name="Samson R.A."/>
            <person name="Sandor E."/>
            <person name="Sanguinetti M."/>
            <person name="Schuetze T."/>
            <person name="Sepcic K."/>
            <person name="Shelest E."/>
            <person name="Sherlock G."/>
            <person name="Sophianopoulou V."/>
            <person name="Squina F.M."/>
            <person name="Sun H."/>
            <person name="Susca A."/>
            <person name="Todd R.B."/>
            <person name="Tsang A."/>
            <person name="Unkles S.E."/>
            <person name="van de Wiele N."/>
            <person name="van Rossen-Uffink D."/>
            <person name="Oliveira J.V."/>
            <person name="Vesth T.C."/>
            <person name="Visser J."/>
            <person name="Yu J.-H."/>
            <person name="Zhou M."/>
            <person name="Andersen M.R."/>
            <person name="Archer D.B."/>
            <person name="Baker S.E."/>
            <person name="Benoit I."/>
            <person name="Brakhage A.A."/>
            <person name="Braus G.H."/>
            <person name="Fischer R."/>
            <person name="Frisvad J.C."/>
            <person name="Goldman G.H."/>
            <person name="Houbraken J."/>
            <person name="Oakley B."/>
            <person name="Pocsi I."/>
            <person name="Scazzocchio C."/>
            <person name="Seiboth B."/>
            <person name="vanKuyk P.A."/>
            <person name="Wortman J."/>
            <person name="Dyer P.S."/>
            <person name="Grigoriev I.V."/>
        </authorList>
    </citation>
    <scope>NUCLEOTIDE SEQUENCE [LARGE SCALE GENOMIC DNA]</scope>
    <source>
        <strain evidence="5">CBS 593.65</strain>
    </source>
</reference>
<dbReference type="RefSeq" id="XP_040705195.1">
    <property type="nucleotide sequence ID" value="XM_040846622.1"/>
</dbReference>
<dbReference type="InterPro" id="IPR029044">
    <property type="entry name" value="Nucleotide-diphossugar_trans"/>
</dbReference>
<dbReference type="GO" id="GO:0016757">
    <property type="term" value="F:glycosyltransferase activity"/>
    <property type="evidence" value="ECO:0007669"/>
    <property type="project" value="UniProtKB-KW"/>
</dbReference>
<accession>A0A1L9TPM3</accession>
<evidence type="ECO:0000313" key="4">
    <source>
        <dbReference type="EMBL" id="OJJ61389.1"/>
    </source>
</evidence>
<name>A0A1L9TPM3_9EURO</name>
<dbReference type="Gene3D" id="3.90.550.10">
    <property type="entry name" value="Spore Coat Polysaccharide Biosynthesis Protein SpsA, Chain A"/>
    <property type="match status" value="1"/>
</dbReference>
<dbReference type="InterPro" id="IPR008630">
    <property type="entry name" value="Glyco_trans_34"/>
</dbReference>
<dbReference type="EMBL" id="KV878584">
    <property type="protein sequence ID" value="OJJ61389.1"/>
    <property type="molecule type" value="Genomic_DNA"/>
</dbReference>